<feature type="region of interest" description="Disordered" evidence="10">
    <location>
        <begin position="51"/>
        <end position="104"/>
    </location>
</feature>
<evidence type="ECO:0000256" key="10">
    <source>
        <dbReference type="SAM" id="MobiDB-lite"/>
    </source>
</evidence>
<dbReference type="PANTHER" id="PTHR45714:SF78">
    <property type="entry name" value="HOMEOBOX-LEUCINE ZIPPER PROTEIN HOX18"/>
    <property type="match status" value="1"/>
</dbReference>
<keyword evidence="3" id="KW-0805">Transcription regulation</keyword>
<dbReference type="Proteomes" id="UP000251960">
    <property type="component" value="Chromosome 6"/>
</dbReference>
<keyword evidence="7 8" id="KW-0539">Nucleus</keyword>
<comment type="similarity">
    <text evidence="2">Belongs to the HD-ZIP homeobox family. Class II subfamily.</text>
</comment>
<feature type="compositionally biased region" description="Low complexity" evidence="10">
    <location>
        <begin position="230"/>
        <end position="245"/>
    </location>
</feature>
<dbReference type="SMART" id="SM00340">
    <property type="entry name" value="HALZ"/>
    <property type="match status" value="1"/>
</dbReference>
<dbReference type="Pfam" id="PF00046">
    <property type="entry name" value="Homeodomain"/>
    <property type="match status" value="1"/>
</dbReference>
<evidence type="ECO:0000256" key="1">
    <source>
        <dbReference type="ARBA" id="ARBA00004123"/>
    </source>
</evidence>
<dbReference type="GO" id="GO:0000981">
    <property type="term" value="F:DNA-binding transcription factor activity, RNA polymerase II-specific"/>
    <property type="evidence" value="ECO:0007669"/>
    <property type="project" value="InterPro"/>
</dbReference>
<dbReference type="PANTHER" id="PTHR45714">
    <property type="entry name" value="HOMEOBOX-LEUCINE ZIPPER PROTEIN HAT14"/>
    <property type="match status" value="1"/>
</dbReference>
<dbReference type="InterPro" id="IPR003106">
    <property type="entry name" value="Leu_zip_homeo"/>
</dbReference>
<dbReference type="AlphaFoldDB" id="A0A3L6E617"/>
<dbReference type="InterPro" id="IPR017970">
    <property type="entry name" value="Homeobox_CS"/>
</dbReference>
<dbReference type="InterPro" id="IPR009057">
    <property type="entry name" value="Homeodomain-like_sf"/>
</dbReference>
<dbReference type="CDD" id="cd00086">
    <property type="entry name" value="homeodomain"/>
    <property type="match status" value="1"/>
</dbReference>
<sequence>MYTTTTRAMEKEEGFGKSWLGLGIGGGGRDLNLMKRSRPLRPVRLDLLFPPSAEGGEAAARSNKAGEGALRNRSLKHVAGDDDGGQQSSHGGPSPSDDDDGAGARKKLRLTTEQSKLLEDTFRAHNILSHAQKHEVARQVDLSARQVEVWFQNRRARTKLKQTEVDCETLRRWRESLADENLRLRLELEQLQRWAAAAAGQSSASPSPATATASVCPSCDKVVVVTVTSCGETSGKSSTSSYSSSPPLDMLDRSVQ</sequence>
<organism evidence="12">
    <name type="scientific">Zea mays</name>
    <name type="common">Maize</name>
    <dbReference type="NCBI Taxonomy" id="4577"/>
    <lineage>
        <taxon>Eukaryota</taxon>
        <taxon>Viridiplantae</taxon>
        <taxon>Streptophyta</taxon>
        <taxon>Embryophyta</taxon>
        <taxon>Tracheophyta</taxon>
        <taxon>Spermatophyta</taxon>
        <taxon>Magnoliopsida</taxon>
        <taxon>Liliopsida</taxon>
        <taxon>Poales</taxon>
        <taxon>Poaceae</taxon>
        <taxon>PACMAD clade</taxon>
        <taxon>Panicoideae</taxon>
        <taxon>Andropogonodae</taxon>
        <taxon>Andropogoneae</taxon>
        <taxon>Tripsacinae</taxon>
        <taxon>Zea</taxon>
    </lineage>
</organism>
<dbReference type="InterPro" id="IPR050762">
    <property type="entry name" value="HD-ZIP_Homeobox_LZ_Class_II"/>
</dbReference>
<dbReference type="PROSITE" id="PS00027">
    <property type="entry name" value="HOMEOBOX_1"/>
    <property type="match status" value="1"/>
</dbReference>
<evidence type="ECO:0000256" key="2">
    <source>
        <dbReference type="ARBA" id="ARBA00006074"/>
    </source>
</evidence>
<dbReference type="ExpressionAtlas" id="A0A3L6E617">
    <property type="expression patterns" value="baseline and differential"/>
</dbReference>
<dbReference type="InterPro" id="IPR001356">
    <property type="entry name" value="HD"/>
</dbReference>
<gene>
    <name evidence="12" type="primary">HOX18_1</name>
    <name evidence="12" type="ORF">Zm00014a_032386</name>
</gene>
<evidence type="ECO:0000256" key="5">
    <source>
        <dbReference type="ARBA" id="ARBA00023155"/>
    </source>
</evidence>
<dbReference type="GO" id="GO:0005634">
    <property type="term" value="C:nucleus"/>
    <property type="evidence" value="ECO:0007669"/>
    <property type="project" value="UniProtKB-SubCell"/>
</dbReference>
<dbReference type="Gene3D" id="1.10.10.60">
    <property type="entry name" value="Homeodomain-like"/>
    <property type="match status" value="1"/>
</dbReference>
<keyword evidence="4 8" id="KW-0238">DNA-binding</keyword>
<feature type="domain" description="Homeobox" evidence="11">
    <location>
        <begin position="101"/>
        <end position="161"/>
    </location>
</feature>
<evidence type="ECO:0000256" key="9">
    <source>
        <dbReference type="RuleBase" id="RU000682"/>
    </source>
</evidence>
<comment type="caution">
    <text evidence="12">The sequence shown here is derived from an EMBL/GenBank/DDBJ whole genome shotgun (WGS) entry which is preliminary data.</text>
</comment>
<protein>
    <submittedName>
        <fullName evidence="12">Homeobox-leucine zipper protein HOX18</fullName>
    </submittedName>
</protein>
<keyword evidence="5 8" id="KW-0371">Homeobox</keyword>
<name>A0A3L6E617_MAIZE</name>
<feature type="DNA-binding region" description="Homeobox" evidence="8">
    <location>
        <begin position="103"/>
        <end position="162"/>
    </location>
</feature>
<evidence type="ECO:0000256" key="6">
    <source>
        <dbReference type="ARBA" id="ARBA00023163"/>
    </source>
</evidence>
<dbReference type="PROSITE" id="PS50071">
    <property type="entry name" value="HOMEOBOX_2"/>
    <property type="match status" value="1"/>
</dbReference>
<comment type="subcellular location">
    <subcellularLocation>
        <location evidence="1 8 9">Nucleus</location>
    </subcellularLocation>
</comment>
<dbReference type="SMART" id="SM00389">
    <property type="entry name" value="HOX"/>
    <property type="match status" value="1"/>
</dbReference>
<evidence type="ECO:0000256" key="7">
    <source>
        <dbReference type="ARBA" id="ARBA00023242"/>
    </source>
</evidence>
<accession>A0A3L6E617</accession>
<dbReference type="GO" id="GO:0043565">
    <property type="term" value="F:sequence-specific DNA binding"/>
    <property type="evidence" value="ECO:0007669"/>
    <property type="project" value="InterPro"/>
</dbReference>
<evidence type="ECO:0000256" key="3">
    <source>
        <dbReference type="ARBA" id="ARBA00023015"/>
    </source>
</evidence>
<dbReference type="SUPFAM" id="SSF46689">
    <property type="entry name" value="Homeodomain-like"/>
    <property type="match status" value="1"/>
</dbReference>
<evidence type="ECO:0000256" key="8">
    <source>
        <dbReference type="PROSITE-ProRule" id="PRU00108"/>
    </source>
</evidence>
<reference evidence="12" key="1">
    <citation type="journal article" date="2018" name="Nat. Genet.">
        <title>Extensive intraspecific gene order and gene structural variations between Mo17 and other maize genomes.</title>
        <authorList>
            <person name="Sun S."/>
            <person name="Zhou Y."/>
            <person name="Chen J."/>
            <person name="Shi J."/>
            <person name="Zhao H."/>
            <person name="Zhao H."/>
            <person name="Song W."/>
            <person name="Zhang M."/>
            <person name="Cui Y."/>
            <person name="Dong X."/>
            <person name="Liu H."/>
            <person name="Ma X."/>
            <person name="Jiao Y."/>
            <person name="Wang B."/>
            <person name="Wei X."/>
            <person name="Stein J.C."/>
            <person name="Glaubitz J.C."/>
            <person name="Lu F."/>
            <person name="Yu G."/>
            <person name="Liang C."/>
            <person name="Fengler K."/>
            <person name="Li B."/>
            <person name="Rafalski A."/>
            <person name="Schnable P.S."/>
            <person name="Ware D.H."/>
            <person name="Buckler E.S."/>
            <person name="Lai J."/>
        </authorList>
    </citation>
    <scope>NUCLEOTIDE SEQUENCE [LARGE SCALE GENOMIC DNA]</scope>
    <source>
        <tissue evidence="12">Seedling</tissue>
    </source>
</reference>
<evidence type="ECO:0000256" key="4">
    <source>
        <dbReference type="ARBA" id="ARBA00023125"/>
    </source>
</evidence>
<evidence type="ECO:0000313" key="12">
    <source>
        <dbReference type="EMBL" id="PWZ16329.1"/>
    </source>
</evidence>
<feature type="compositionally biased region" description="Low complexity" evidence="10">
    <location>
        <begin position="85"/>
        <end position="95"/>
    </location>
</feature>
<proteinExistence type="inferred from homology"/>
<keyword evidence="6" id="KW-0804">Transcription</keyword>
<feature type="region of interest" description="Disordered" evidence="10">
    <location>
        <begin position="230"/>
        <end position="256"/>
    </location>
</feature>
<evidence type="ECO:0000259" key="11">
    <source>
        <dbReference type="PROSITE" id="PS50071"/>
    </source>
</evidence>
<dbReference type="EMBL" id="NCVQ01000007">
    <property type="protein sequence ID" value="PWZ16329.1"/>
    <property type="molecule type" value="Genomic_DNA"/>
</dbReference>